<evidence type="ECO:0008006" key="4">
    <source>
        <dbReference type="Google" id="ProtNLM"/>
    </source>
</evidence>
<sequence length="126" mass="13352">MRIKWAGRAAVLALAGGLAACGSPQQAEVSLMLPGDKLEHERVEMVLDYQTQGLLAPGCALQVSTTAGAYLVEAMWETGYAAYPVQLDAGRHKLLALTSDGRIVPVGDETIMEICDMPPAPALQTE</sequence>
<feature type="signal peptide" evidence="1">
    <location>
        <begin position="1"/>
        <end position="27"/>
    </location>
</feature>
<keyword evidence="1" id="KW-0732">Signal</keyword>
<accession>A0ABQ6LF84</accession>
<protein>
    <recommendedName>
        <fullName evidence="4">Lipoprotein</fullName>
    </recommendedName>
</protein>
<comment type="caution">
    <text evidence="2">The sequence shown here is derived from an EMBL/GenBank/DDBJ whole genome shotgun (WGS) entry which is preliminary data.</text>
</comment>
<dbReference type="EMBL" id="BSYI01000002">
    <property type="protein sequence ID" value="GMG81041.1"/>
    <property type="molecule type" value="Genomic_DNA"/>
</dbReference>
<reference evidence="2 3" key="1">
    <citation type="submission" date="2023-04" db="EMBL/GenBank/DDBJ databases">
        <title>Marinoamorphus aggregata gen. nov., sp. Nov., isolate from tissue of brittle star Ophioplocus japonicus.</title>
        <authorList>
            <person name="Kawano K."/>
            <person name="Sawayama S."/>
            <person name="Nakagawa S."/>
        </authorList>
    </citation>
    <scope>NUCLEOTIDE SEQUENCE [LARGE SCALE GENOMIC DNA]</scope>
    <source>
        <strain evidence="2 3">NKW23</strain>
    </source>
</reference>
<evidence type="ECO:0000313" key="3">
    <source>
        <dbReference type="Proteomes" id="UP001239909"/>
    </source>
</evidence>
<gene>
    <name evidence="2" type="ORF">LNKW23_02530</name>
</gene>
<feature type="chain" id="PRO_5045557705" description="Lipoprotein" evidence="1">
    <location>
        <begin position="28"/>
        <end position="126"/>
    </location>
</feature>
<proteinExistence type="predicted"/>
<evidence type="ECO:0000256" key="1">
    <source>
        <dbReference type="SAM" id="SignalP"/>
    </source>
</evidence>
<name>A0ABQ6LF84_9RHOB</name>
<evidence type="ECO:0000313" key="2">
    <source>
        <dbReference type="EMBL" id="GMG81041.1"/>
    </source>
</evidence>
<dbReference type="PROSITE" id="PS51257">
    <property type="entry name" value="PROKAR_LIPOPROTEIN"/>
    <property type="match status" value="1"/>
</dbReference>
<dbReference type="Proteomes" id="UP001239909">
    <property type="component" value="Unassembled WGS sequence"/>
</dbReference>
<keyword evidence="3" id="KW-1185">Reference proteome</keyword>
<organism evidence="2 3">
    <name type="scientific">Paralimibaculum aggregatum</name>
    <dbReference type="NCBI Taxonomy" id="3036245"/>
    <lineage>
        <taxon>Bacteria</taxon>
        <taxon>Pseudomonadati</taxon>
        <taxon>Pseudomonadota</taxon>
        <taxon>Alphaproteobacteria</taxon>
        <taxon>Rhodobacterales</taxon>
        <taxon>Paracoccaceae</taxon>
        <taxon>Paralimibaculum</taxon>
    </lineage>
</organism>